<evidence type="ECO:0000256" key="6">
    <source>
        <dbReference type="SAM" id="SignalP"/>
    </source>
</evidence>
<proteinExistence type="inferred from homology"/>
<name>A0A177Y1A7_9VIBR</name>
<feature type="chain" id="PRO_5008079385" description="5'-nucleotidase" evidence="6">
    <location>
        <begin position="22"/>
        <end position="293"/>
    </location>
</feature>
<feature type="domain" description="Survival protein SurE-like phosphatase/nucleotidase" evidence="7">
    <location>
        <begin position="29"/>
        <end position="222"/>
    </location>
</feature>
<evidence type="ECO:0000313" key="9">
    <source>
        <dbReference type="Proteomes" id="UP000078406"/>
    </source>
</evidence>
<comment type="caution">
    <text evidence="8">The sequence shown here is derived from an EMBL/GenBank/DDBJ whole genome shotgun (WGS) entry which is preliminary data.</text>
</comment>
<dbReference type="PANTHER" id="PTHR30457:SF0">
    <property type="entry name" value="PHOSPHATASE, PUTATIVE (AFU_ORTHOLOGUE AFUA_4G01070)-RELATED"/>
    <property type="match status" value="1"/>
</dbReference>
<dbReference type="EC" id="3.1.3.5" evidence="3"/>
<evidence type="ECO:0000313" key="8">
    <source>
        <dbReference type="EMBL" id="OAJ94643.1"/>
    </source>
</evidence>
<accession>A0A177Y1A7</accession>
<keyword evidence="4" id="KW-0479">Metal-binding</keyword>
<sequence length="293" mass="32260">MKYSALFTLTACALTPMATLANTPEPLRILVVSDDGCKSEGSQALFNALNKQGYDVWLSGPLNNQSGMGTAVTFKIGKQLNYEKIADKQYCFDGTPVDSVLFGLTALMADQKPDLVISGVNDGPNVGVNQFNSGTVSAAARSVRHGIPALAVSMGFRLEEANDGFPSSFEYIPAAVKHTLEVVDKLNKQHKAGNELLPKGTGLSINYPPYPKSELKGIEYVENEEQPDYNYFFKLAENGKTVQELNFEPFKQASDSSITNDTTQLMRKHITYTVFQAHWNAPQWEDEYQAILK</sequence>
<protein>
    <recommendedName>
        <fullName evidence="3">5'-nucleotidase</fullName>
        <ecNumber evidence="3">3.1.3.5</ecNumber>
    </recommendedName>
</protein>
<feature type="signal peptide" evidence="6">
    <location>
        <begin position="1"/>
        <end position="21"/>
    </location>
</feature>
<organism evidence="8 9">
    <name type="scientific">Vibrio bivalvicida</name>
    <dbReference type="NCBI Taxonomy" id="1276888"/>
    <lineage>
        <taxon>Bacteria</taxon>
        <taxon>Pseudomonadati</taxon>
        <taxon>Pseudomonadota</taxon>
        <taxon>Gammaproteobacteria</taxon>
        <taxon>Vibrionales</taxon>
        <taxon>Vibrionaceae</taxon>
        <taxon>Vibrio</taxon>
        <taxon>Vibrio oreintalis group</taxon>
    </lineage>
</organism>
<gene>
    <name evidence="8" type="ORF">APB76_08415</name>
</gene>
<dbReference type="SUPFAM" id="SSF64167">
    <property type="entry name" value="SurE-like"/>
    <property type="match status" value="1"/>
</dbReference>
<dbReference type="AlphaFoldDB" id="A0A177Y1A7"/>
<dbReference type="Proteomes" id="UP000078406">
    <property type="component" value="Unassembled WGS sequence"/>
</dbReference>
<comment type="catalytic activity">
    <reaction evidence="1">
        <text>a ribonucleoside 5'-phosphate + H2O = a ribonucleoside + phosphate</text>
        <dbReference type="Rhea" id="RHEA:12484"/>
        <dbReference type="ChEBI" id="CHEBI:15377"/>
        <dbReference type="ChEBI" id="CHEBI:18254"/>
        <dbReference type="ChEBI" id="CHEBI:43474"/>
        <dbReference type="ChEBI" id="CHEBI:58043"/>
        <dbReference type="EC" id="3.1.3.5"/>
    </reaction>
</comment>
<dbReference type="NCBIfam" id="TIGR00087">
    <property type="entry name" value="surE"/>
    <property type="match status" value="1"/>
</dbReference>
<keyword evidence="6" id="KW-0732">Signal</keyword>
<evidence type="ECO:0000256" key="4">
    <source>
        <dbReference type="ARBA" id="ARBA00022723"/>
    </source>
</evidence>
<dbReference type="RefSeq" id="WP_054962812.1">
    <property type="nucleotide sequence ID" value="NZ_LLEI02000022.1"/>
</dbReference>
<evidence type="ECO:0000256" key="3">
    <source>
        <dbReference type="ARBA" id="ARBA00012643"/>
    </source>
</evidence>
<evidence type="ECO:0000256" key="2">
    <source>
        <dbReference type="ARBA" id="ARBA00011062"/>
    </source>
</evidence>
<evidence type="ECO:0000256" key="1">
    <source>
        <dbReference type="ARBA" id="ARBA00000815"/>
    </source>
</evidence>
<dbReference type="Gene3D" id="3.40.1210.10">
    <property type="entry name" value="Survival protein SurE-like phosphatase/nucleotidase"/>
    <property type="match status" value="1"/>
</dbReference>
<evidence type="ECO:0000256" key="5">
    <source>
        <dbReference type="ARBA" id="ARBA00022801"/>
    </source>
</evidence>
<dbReference type="PANTHER" id="PTHR30457">
    <property type="entry name" value="5'-NUCLEOTIDASE SURE"/>
    <property type="match status" value="1"/>
</dbReference>
<dbReference type="EMBL" id="LLEI02000022">
    <property type="protein sequence ID" value="OAJ94643.1"/>
    <property type="molecule type" value="Genomic_DNA"/>
</dbReference>
<dbReference type="InterPro" id="IPR002828">
    <property type="entry name" value="SurE-like_Pase/nucleotidase"/>
</dbReference>
<dbReference type="InterPro" id="IPR030048">
    <property type="entry name" value="SurE"/>
</dbReference>
<reference evidence="8 9" key="1">
    <citation type="journal article" date="2016" name="Syst. Appl. Microbiol.">
        <title>Vibrio bivalvicida sp. nov., a novel larval pathogen for bivalve molluscs reared in a hatchery.</title>
        <authorList>
            <person name="Dubert J."/>
            <person name="Romalde J.L."/>
            <person name="Prado S."/>
            <person name="Barja J.L."/>
        </authorList>
    </citation>
    <scope>NUCLEOTIDE SEQUENCE [LARGE SCALE GENOMIC DNA]</scope>
    <source>
        <strain evidence="8 9">605</strain>
    </source>
</reference>
<dbReference type="InterPro" id="IPR036523">
    <property type="entry name" value="SurE-like_sf"/>
</dbReference>
<dbReference type="Pfam" id="PF01975">
    <property type="entry name" value="SurE"/>
    <property type="match status" value="1"/>
</dbReference>
<keyword evidence="5" id="KW-0378">Hydrolase</keyword>
<evidence type="ECO:0000259" key="7">
    <source>
        <dbReference type="Pfam" id="PF01975"/>
    </source>
</evidence>
<dbReference type="GO" id="GO:0046872">
    <property type="term" value="F:metal ion binding"/>
    <property type="evidence" value="ECO:0007669"/>
    <property type="project" value="UniProtKB-KW"/>
</dbReference>
<comment type="similarity">
    <text evidence="2">Belongs to the SurE nucleotidase family.</text>
</comment>
<dbReference type="GO" id="GO:0008253">
    <property type="term" value="F:5'-nucleotidase activity"/>
    <property type="evidence" value="ECO:0007669"/>
    <property type="project" value="UniProtKB-EC"/>
</dbReference>